<gene>
    <name evidence="2" type="ORF">H206_05239</name>
</gene>
<evidence type="ECO:0000313" key="2">
    <source>
        <dbReference type="EMBL" id="RWX48203.1"/>
    </source>
</evidence>
<feature type="compositionally biased region" description="Polar residues" evidence="1">
    <location>
        <begin position="19"/>
        <end position="34"/>
    </location>
</feature>
<sequence>MLETSLTSDKSLGYDRMSLQDNSPGGTAANSPLF</sequence>
<proteinExistence type="predicted"/>
<name>A0A444J542_9BACT</name>
<dbReference type="AlphaFoldDB" id="A0A444J542"/>
<comment type="caution">
    <text evidence="2">The sequence shown here is derived from an EMBL/GenBank/DDBJ whole genome shotgun (WGS) entry which is preliminary data.</text>
</comment>
<feature type="compositionally biased region" description="Polar residues" evidence="1">
    <location>
        <begin position="1"/>
        <end position="10"/>
    </location>
</feature>
<reference evidence="2 3" key="1">
    <citation type="submission" date="2017-01" db="EMBL/GenBank/DDBJ databases">
        <title>The cable genome- insights into the physiology and evolution of filamentous bacteria capable of sulfide oxidation via long distance electron transfer.</title>
        <authorList>
            <person name="Schreiber L."/>
            <person name="Bjerg J.T."/>
            <person name="Boggild A."/>
            <person name="Van De Vossenberg J."/>
            <person name="Meysman F."/>
            <person name="Nielsen L.P."/>
            <person name="Schramm A."/>
            <person name="Kjeldsen K.U."/>
        </authorList>
    </citation>
    <scope>NUCLEOTIDE SEQUENCE [LARGE SCALE GENOMIC DNA]</scope>
    <source>
        <strain evidence="2">MCF</strain>
    </source>
</reference>
<dbReference type="Proteomes" id="UP000287853">
    <property type="component" value="Unassembled WGS sequence"/>
</dbReference>
<keyword evidence="3" id="KW-1185">Reference proteome</keyword>
<dbReference type="EMBL" id="MTKO01000004">
    <property type="protein sequence ID" value="RWX48203.1"/>
    <property type="molecule type" value="Genomic_DNA"/>
</dbReference>
<feature type="region of interest" description="Disordered" evidence="1">
    <location>
        <begin position="1"/>
        <end position="34"/>
    </location>
</feature>
<evidence type="ECO:0000256" key="1">
    <source>
        <dbReference type="SAM" id="MobiDB-lite"/>
    </source>
</evidence>
<organism evidence="2 3">
    <name type="scientific">Candidatus Electrothrix aarhusensis</name>
    <dbReference type="NCBI Taxonomy" id="1859131"/>
    <lineage>
        <taxon>Bacteria</taxon>
        <taxon>Pseudomonadati</taxon>
        <taxon>Thermodesulfobacteriota</taxon>
        <taxon>Desulfobulbia</taxon>
        <taxon>Desulfobulbales</taxon>
        <taxon>Desulfobulbaceae</taxon>
        <taxon>Candidatus Electrothrix</taxon>
    </lineage>
</organism>
<protein>
    <submittedName>
        <fullName evidence="2">Uncharacterized protein</fullName>
    </submittedName>
</protein>
<accession>A0A444J542</accession>
<evidence type="ECO:0000313" key="3">
    <source>
        <dbReference type="Proteomes" id="UP000287853"/>
    </source>
</evidence>